<keyword evidence="6" id="KW-1185">Reference proteome</keyword>
<gene>
    <name evidence="5" type="ORF">TTHERM_00193660</name>
</gene>
<dbReference type="GeneID" id="7844592"/>
<sequence length="229" mass="26850">MADFINKPQENVQKIVEAIKSEAEEKAEQIKKNAEEQFKIQKNNIVNTEKDKIIEEYKKRLEKLIVDRRIQRSAKINEQRLEKMKARFDFIEKLKGEISNKIVQSVSDPNKYKNVFKQLIIQALIKLMEPKVELKVMKKDLQLAREVKTECENEFKAIAKRECNRDFNCTIIINEYHSLEEENPKVIGGIVLTCDGGRIQVNNTLNARVDLAFQEFLPDIRRILFPSMK</sequence>
<dbReference type="Gene3D" id="3.30.2320.30">
    <property type="entry name" value="ATP synthase, E subunit, C-terminal"/>
    <property type="match status" value="1"/>
</dbReference>
<dbReference type="InterPro" id="IPR038495">
    <property type="entry name" value="ATPase_E_C"/>
</dbReference>
<dbReference type="RefSeq" id="XP_001017119.1">
    <property type="nucleotide sequence ID" value="XM_001017119.3"/>
</dbReference>
<comment type="similarity">
    <text evidence="1">Belongs to the V-ATPase E subunit family.</text>
</comment>
<dbReference type="Pfam" id="PF01991">
    <property type="entry name" value="vATP-synt_E"/>
    <property type="match status" value="1"/>
</dbReference>
<evidence type="ECO:0000256" key="2">
    <source>
        <dbReference type="ARBA" id="ARBA00022448"/>
    </source>
</evidence>
<dbReference type="Proteomes" id="UP000009168">
    <property type="component" value="Unassembled WGS sequence"/>
</dbReference>
<feature type="coiled-coil region" evidence="4">
    <location>
        <begin position="13"/>
        <end position="51"/>
    </location>
</feature>
<dbReference type="AlphaFoldDB" id="Q23KG9"/>
<evidence type="ECO:0000256" key="4">
    <source>
        <dbReference type="SAM" id="Coils"/>
    </source>
</evidence>
<dbReference type="GO" id="GO:0033178">
    <property type="term" value="C:proton-transporting two-sector ATPase complex, catalytic domain"/>
    <property type="evidence" value="ECO:0007669"/>
    <property type="project" value="InterPro"/>
</dbReference>
<dbReference type="GO" id="GO:0046961">
    <property type="term" value="F:proton-transporting ATPase activity, rotational mechanism"/>
    <property type="evidence" value="ECO:0007669"/>
    <property type="project" value="InterPro"/>
</dbReference>
<accession>Q23KG9</accession>
<proteinExistence type="inferred from homology"/>
<keyword evidence="3" id="KW-0406">Ion transport</keyword>
<keyword evidence="2" id="KW-0813">Transport</keyword>
<dbReference type="KEGG" id="tet:TTHERM_00193660"/>
<dbReference type="PANTHER" id="PTHR45715">
    <property type="entry name" value="ATPASE H+-TRANSPORTING V1 SUBUNIT E1A-RELATED"/>
    <property type="match status" value="1"/>
</dbReference>
<evidence type="ECO:0000313" key="6">
    <source>
        <dbReference type="Proteomes" id="UP000009168"/>
    </source>
</evidence>
<evidence type="ECO:0000256" key="3">
    <source>
        <dbReference type="ARBA" id="ARBA00023065"/>
    </source>
</evidence>
<dbReference type="Gene3D" id="6.10.250.1620">
    <property type="match status" value="1"/>
</dbReference>
<dbReference type="InParanoid" id="Q23KG9"/>
<reference evidence="6" key="1">
    <citation type="journal article" date="2006" name="PLoS Biol.">
        <title>Macronuclear genome sequence of the ciliate Tetrahymena thermophila, a model eukaryote.</title>
        <authorList>
            <person name="Eisen J.A."/>
            <person name="Coyne R.S."/>
            <person name="Wu M."/>
            <person name="Wu D."/>
            <person name="Thiagarajan M."/>
            <person name="Wortman J.R."/>
            <person name="Badger J.H."/>
            <person name="Ren Q."/>
            <person name="Amedeo P."/>
            <person name="Jones K.M."/>
            <person name="Tallon L.J."/>
            <person name="Delcher A.L."/>
            <person name="Salzberg S.L."/>
            <person name="Silva J.C."/>
            <person name="Haas B.J."/>
            <person name="Majoros W.H."/>
            <person name="Farzad M."/>
            <person name="Carlton J.M."/>
            <person name="Smith R.K. Jr."/>
            <person name="Garg J."/>
            <person name="Pearlman R.E."/>
            <person name="Karrer K.M."/>
            <person name="Sun L."/>
            <person name="Manning G."/>
            <person name="Elde N.C."/>
            <person name="Turkewitz A.P."/>
            <person name="Asai D.J."/>
            <person name="Wilkes D.E."/>
            <person name="Wang Y."/>
            <person name="Cai H."/>
            <person name="Collins K."/>
            <person name="Stewart B.A."/>
            <person name="Lee S.R."/>
            <person name="Wilamowska K."/>
            <person name="Weinberg Z."/>
            <person name="Ruzzo W.L."/>
            <person name="Wloga D."/>
            <person name="Gaertig J."/>
            <person name="Frankel J."/>
            <person name="Tsao C.-C."/>
            <person name="Gorovsky M.A."/>
            <person name="Keeling P.J."/>
            <person name="Waller R.F."/>
            <person name="Patron N.J."/>
            <person name="Cherry J.M."/>
            <person name="Stover N.A."/>
            <person name="Krieger C.J."/>
            <person name="del Toro C."/>
            <person name="Ryder H.F."/>
            <person name="Williamson S.C."/>
            <person name="Barbeau R.A."/>
            <person name="Hamilton E.P."/>
            <person name="Orias E."/>
        </authorList>
    </citation>
    <scope>NUCLEOTIDE SEQUENCE [LARGE SCALE GENOMIC DNA]</scope>
    <source>
        <strain evidence="6">SB210</strain>
    </source>
</reference>
<dbReference type="HOGENOM" id="CLU_073641_1_0_1"/>
<dbReference type="STRING" id="312017.Q23KG9"/>
<dbReference type="EMBL" id="GG662673">
    <property type="protein sequence ID" value="EAR96874.1"/>
    <property type="molecule type" value="Genomic_DNA"/>
</dbReference>
<dbReference type="SUPFAM" id="SSF160527">
    <property type="entry name" value="V-type ATPase subunit E-like"/>
    <property type="match status" value="1"/>
</dbReference>
<dbReference type="OrthoDB" id="10263003at2759"/>
<keyword evidence="4" id="KW-0175">Coiled coil</keyword>
<protein>
    <submittedName>
        <fullName evidence="5">Vacuolar ATP synthase subunit E</fullName>
    </submittedName>
</protein>
<name>Q23KG9_TETTS</name>
<dbReference type="OMA" id="YISRDHQ"/>
<evidence type="ECO:0000313" key="5">
    <source>
        <dbReference type="EMBL" id="EAR96874.1"/>
    </source>
</evidence>
<dbReference type="eggNOG" id="KOG1664">
    <property type="taxonomic scope" value="Eukaryota"/>
</dbReference>
<dbReference type="InterPro" id="IPR002842">
    <property type="entry name" value="ATPase_V1_Esu"/>
</dbReference>
<organism evidence="5 6">
    <name type="scientific">Tetrahymena thermophila (strain SB210)</name>
    <dbReference type="NCBI Taxonomy" id="312017"/>
    <lineage>
        <taxon>Eukaryota</taxon>
        <taxon>Sar</taxon>
        <taxon>Alveolata</taxon>
        <taxon>Ciliophora</taxon>
        <taxon>Intramacronucleata</taxon>
        <taxon>Oligohymenophorea</taxon>
        <taxon>Hymenostomatida</taxon>
        <taxon>Tetrahymenina</taxon>
        <taxon>Tetrahymenidae</taxon>
        <taxon>Tetrahymena</taxon>
    </lineage>
</organism>
<evidence type="ECO:0000256" key="1">
    <source>
        <dbReference type="ARBA" id="ARBA00005901"/>
    </source>
</evidence>